<name>A0ABY2JI71_9MICO</name>
<dbReference type="GO" id="GO:0008168">
    <property type="term" value="F:methyltransferase activity"/>
    <property type="evidence" value="ECO:0007669"/>
    <property type="project" value="UniProtKB-KW"/>
</dbReference>
<keyword evidence="5" id="KW-1185">Reference proteome</keyword>
<comment type="caution">
    <text evidence="4">The sequence shown here is derived from an EMBL/GenBank/DDBJ whole genome shotgun (WGS) entry which is preliminary data.</text>
</comment>
<dbReference type="GO" id="GO:0032259">
    <property type="term" value="P:methylation"/>
    <property type="evidence" value="ECO:0007669"/>
    <property type="project" value="UniProtKB-KW"/>
</dbReference>
<dbReference type="SUPFAM" id="SSF53335">
    <property type="entry name" value="S-adenosyl-L-methionine-dependent methyltransferases"/>
    <property type="match status" value="1"/>
</dbReference>
<dbReference type="Proteomes" id="UP000297851">
    <property type="component" value="Unassembled WGS sequence"/>
</dbReference>
<feature type="domain" description="Methyltransferase" evidence="3">
    <location>
        <begin position="59"/>
        <end position="149"/>
    </location>
</feature>
<evidence type="ECO:0000259" key="3">
    <source>
        <dbReference type="Pfam" id="PF13649"/>
    </source>
</evidence>
<proteinExistence type="predicted"/>
<dbReference type="Pfam" id="PF13649">
    <property type="entry name" value="Methyltransf_25"/>
    <property type="match status" value="1"/>
</dbReference>
<dbReference type="InterPro" id="IPR029063">
    <property type="entry name" value="SAM-dependent_MTases_sf"/>
</dbReference>
<evidence type="ECO:0000313" key="4">
    <source>
        <dbReference type="EMBL" id="TFD06366.1"/>
    </source>
</evidence>
<protein>
    <submittedName>
        <fullName evidence="4">Class I SAM-dependent methyltransferase</fullName>
    </submittedName>
</protein>
<reference evidence="4 5" key="1">
    <citation type="submission" date="2019-03" db="EMBL/GenBank/DDBJ databases">
        <title>Genomics of glacier-inhabiting Cryobacterium strains.</title>
        <authorList>
            <person name="Liu Q."/>
            <person name="Xin Y.-H."/>
        </authorList>
    </citation>
    <scope>NUCLEOTIDE SEQUENCE [LARGE SCALE GENOMIC DNA]</scope>
    <source>
        <strain evidence="4 5">TMT2-16</strain>
    </source>
</reference>
<keyword evidence="2" id="KW-0808">Transferase</keyword>
<dbReference type="CDD" id="cd02440">
    <property type="entry name" value="AdoMet_MTases"/>
    <property type="match status" value="1"/>
</dbReference>
<dbReference type="PANTHER" id="PTHR43861">
    <property type="entry name" value="TRANS-ACONITATE 2-METHYLTRANSFERASE-RELATED"/>
    <property type="match status" value="1"/>
</dbReference>
<dbReference type="PANTHER" id="PTHR43861:SF1">
    <property type="entry name" value="TRANS-ACONITATE 2-METHYLTRANSFERASE"/>
    <property type="match status" value="1"/>
</dbReference>
<dbReference type="Gene3D" id="3.40.50.150">
    <property type="entry name" value="Vaccinia Virus protein VP39"/>
    <property type="match status" value="1"/>
</dbReference>
<evidence type="ECO:0000256" key="1">
    <source>
        <dbReference type="ARBA" id="ARBA00022603"/>
    </source>
</evidence>
<evidence type="ECO:0000256" key="2">
    <source>
        <dbReference type="ARBA" id="ARBA00022679"/>
    </source>
</evidence>
<dbReference type="InterPro" id="IPR041698">
    <property type="entry name" value="Methyltransf_25"/>
</dbReference>
<organism evidence="4 5">
    <name type="scientific">Cryobacterium sandaracinum</name>
    <dbReference type="NCBI Taxonomy" id="1259247"/>
    <lineage>
        <taxon>Bacteria</taxon>
        <taxon>Bacillati</taxon>
        <taxon>Actinomycetota</taxon>
        <taxon>Actinomycetes</taxon>
        <taxon>Micrococcales</taxon>
        <taxon>Microbacteriaceae</taxon>
        <taxon>Cryobacterium</taxon>
    </lineage>
</organism>
<gene>
    <name evidence="4" type="ORF">E3T25_02165</name>
</gene>
<sequence>MRNPNEDPLRLDPVTGNVVREAYADRAEEYTALLGSMANTHESDQRLVAQWASDLRGPVIDAGCGPGHWTDFLRKLGVEAEGVDQVQEFIGRAKARFPAVSFRIGSLGDLDVPDGYAVAVLAWYSVIHLAPDELTSVLREFARCIAPGGSLLVGFFEGDAFVPFPHAVTTAYFWPVGEMSAQLKTAGFKVHEVHTRTDPGKRPHAAIIAHRTDMSIASAGLD</sequence>
<keyword evidence="1 4" id="KW-0489">Methyltransferase</keyword>
<dbReference type="EMBL" id="SOGO01000008">
    <property type="protein sequence ID" value="TFD06366.1"/>
    <property type="molecule type" value="Genomic_DNA"/>
</dbReference>
<evidence type="ECO:0000313" key="5">
    <source>
        <dbReference type="Proteomes" id="UP000297851"/>
    </source>
</evidence>
<accession>A0ABY2JI71</accession>